<evidence type="ECO:0000313" key="2">
    <source>
        <dbReference type="EMBL" id="MFD1613257.1"/>
    </source>
</evidence>
<accession>A0ABW4I6W5</accession>
<dbReference type="EMBL" id="JBHUDY010000002">
    <property type="protein sequence ID" value="MFD1613257.1"/>
    <property type="molecule type" value="Genomic_DNA"/>
</dbReference>
<dbReference type="RefSeq" id="WP_380891169.1">
    <property type="nucleotide sequence ID" value="NZ_JBHUDY010000002.1"/>
</dbReference>
<sequence length="93" mass="10007">MDKAKAVEEATQRVLGLAEELESAGDATFAGDELQRLHEELHRWVDSVIAVVASPGVGRVALIHANGRQSSISSPDLPHLLSKPARFEPRAAE</sequence>
<dbReference type="Proteomes" id="UP001597115">
    <property type="component" value="Unassembled WGS sequence"/>
</dbReference>
<evidence type="ECO:0000313" key="3">
    <source>
        <dbReference type="Proteomes" id="UP001597115"/>
    </source>
</evidence>
<keyword evidence="3" id="KW-1185">Reference proteome</keyword>
<proteinExistence type="predicted"/>
<feature type="region of interest" description="Disordered" evidence="1">
    <location>
        <begin position="68"/>
        <end position="93"/>
    </location>
</feature>
<comment type="caution">
    <text evidence="2">The sequence shown here is derived from an EMBL/GenBank/DDBJ whole genome shotgun (WGS) entry which is preliminary data.</text>
</comment>
<protein>
    <submittedName>
        <fullName evidence="2">Uncharacterized protein</fullName>
    </submittedName>
</protein>
<reference evidence="3" key="1">
    <citation type="journal article" date="2019" name="Int. J. Syst. Evol. Microbiol.">
        <title>The Global Catalogue of Microorganisms (GCM) 10K type strain sequencing project: providing services to taxonomists for standard genome sequencing and annotation.</title>
        <authorList>
            <consortium name="The Broad Institute Genomics Platform"/>
            <consortium name="The Broad Institute Genome Sequencing Center for Infectious Disease"/>
            <person name="Wu L."/>
            <person name="Ma J."/>
        </authorList>
    </citation>
    <scope>NUCLEOTIDE SEQUENCE [LARGE SCALE GENOMIC DNA]</scope>
    <source>
        <strain evidence="3">CGMCC 1.16275</strain>
    </source>
</reference>
<organism evidence="2 3">
    <name type="scientific">Sphingomonas tabacisoli</name>
    <dbReference type="NCBI Taxonomy" id="2249466"/>
    <lineage>
        <taxon>Bacteria</taxon>
        <taxon>Pseudomonadati</taxon>
        <taxon>Pseudomonadota</taxon>
        <taxon>Alphaproteobacteria</taxon>
        <taxon>Sphingomonadales</taxon>
        <taxon>Sphingomonadaceae</taxon>
        <taxon>Sphingomonas</taxon>
    </lineage>
</organism>
<evidence type="ECO:0000256" key="1">
    <source>
        <dbReference type="SAM" id="MobiDB-lite"/>
    </source>
</evidence>
<name>A0ABW4I6W5_9SPHN</name>
<gene>
    <name evidence="2" type="ORF">ACFSCW_15735</name>
</gene>